<keyword evidence="4" id="KW-0276">Fatty acid metabolism</keyword>
<dbReference type="Gene3D" id="2.40.50.100">
    <property type="match status" value="1"/>
</dbReference>
<dbReference type="AlphaFoldDB" id="A0A645BD09"/>
<sequence length="138" mass="14630">MTNSEIFELMDRFEKSGILSMRVCVGGDELELSRAGSAPASAAVSAPVSPVVSTPEAQEGPVIRAPLVGTFYAAPAPDRPPLVNAGDRVSKGQTVCLIEAMKMMSEVTAPCDCVIEEVLVQNGDLLGFDAPIFRYREA</sequence>
<reference evidence="9" key="1">
    <citation type="submission" date="2019-08" db="EMBL/GenBank/DDBJ databases">
        <authorList>
            <person name="Kucharzyk K."/>
            <person name="Murdoch R.W."/>
            <person name="Higgins S."/>
            <person name="Loffler F."/>
        </authorList>
    </citation>
    <scope>NUCLEOTIDE SEQUENCE</scope>
</reference>
<evidence type="ECO:0000259" key="8">
    <source>
        <dbReference type="PROSITE" id="PS50968"/>
    </source>
</evidence>
<evidence type="ECO:0000256" key="7">
    <source>
        <dbReference type="ARBA" id="ARBA00023267"/>
    </source>
</evidence>
<dbReference type="PANTHER" id="PTHR45266">
    <property type="entry name" value="OXALOACETATE DECARBOXYLASE ALPHA CHAIN"/>
    <property type="match status" value="1"/>
</dbReference>
<dbReference type="Pfam" id="PF00364">
    <property type="entry name" value="Biotin_lipoyl"/>
    <property type="match status" value="1"/>
</dbReference>
<dbReference type="PROSITE" id="PS50968">
    <property type="entry name" value="BIOTINYL_LIPOYL"/>
    <property type="match status" value="1"/>
</dbReference>
<evidence type="ECO:0000256" key="2">
    <source>
        <dbReference type="ARBA" id="ARBA00017562"/>
    </source>
</evidence>
<dbReference type="InterPro" id="IPR000089">
    <property type="entry name" value="Biotin_lipoyl"/>
</dbReference>
<dbReference type="CDD" id="cd06850">
    <property type="entry name" value="biotinyl_domain"/>
    <property type="match status" value="1"/>
</dbReference>
<dbReference type="GO" id="GO:0003989">
    <property type="term" value="F:acetyl-CoA carboxylase activity"/>
    <property type="evidence" value="ECO:0007669"/>
    <property type="project" value="InterPro"/>
</dbReference>
<comment type="caution">
    <text evidence="9">The sequence shown here is derived from an EMBL/GenBank/DDBJ whole genome shotgun (WGS) entry which is preliminary data.</text>
</comment>
<dbReference type="InterPro" id="IPR001249">
    <property type="entry name" value="AcCoA_biotinCC"/>
</dbReference>
<dbReference type="GO" id="GO:0009317">
    <property type="term" value="C:acetyl-CoA carboxylase complex"/>
    <property type="evidence" value="ECO:0007669"/>
    <property type="project" value="InterPro"/>
</dbReference>
<dbReference type="InterPro" id="IPR050709">
    <property type="entry name" value="Biotin_Carboxyl_Carrier/Decarb"/>
</dbReference>
<dbReference type="GO" id="GO:0006633">
    <property type="term" value="P:fatty acid biosynthetic process"/>
    <property type="evidence" value="ECO:0007669"/>
    <property type="project" value="UniProtKB-UniPathway"/>
</dbReference>
<keyword evidence="6" id="KW-0275">Fatty acid biosynthesis</keyword>
<dbReference type="PRINTS" id="PR01071">
    <property type="entry name" value="ACOABIOTINCC"/>
</dbReference>
<dbReference type="PANTHER" id="PTHR45266:SF3">
    <property type="entry name" value="OXALOACETATE DECARBOXYLASE ALPHA CHAIN"/>
    <property type="match status" value="1"/>
</dbReference>
<keyword evidence="7" id="KW-0092">Biotin</keyword>
<gene>
    <name evidence="9" type="ORF">SDC9_109854</name>
</gene>
<evidence type="ECO:0000256" key="5">
    <source>
        <dbReference type="ARBA" id="ARBA00023098"/>
    </source>
</evidence>
<accession>A0A645BD09</accession>
<evidence type="ECO:0000256" key="6">
    <source>
        <dbReference type="ARBA" id="ARBA00023160"/>
    </source>
</evidence>
<proteinExistence type="predicted"/>
<dbReference type="PROSITE" id="PS00188">
    <property type="entry name" value="BIOTIN"/>
    <property type="match status" value="1"/>
</dbReference>
<feature type="domain" description="Lipoyl-binding" evidence="8">
    <location>
        <begin position="60"/>
        <end position="136"/>
    </location>
</feature>
<dbReference type="InterPro" id="IPR001882">
    <property type="entry name" value="Biotin_BS"/>
</dbReference>
<dbReference type="UniPathway" id="UPA00094"/>
<keyword evidence="3" id="KW-0444">Lipid biosynthesis</keyword>
<keyword evidence="5" id="KW-0443">Lipid metabolism</keyword>
<evidence type="ECO:0000256" key="1">
    <source>
        <dbReference type="ARBA" id="ARBA00005194"/>
    </source>
</evidence>
<name>A0A645BD09_9ZZZZ</name>
<comment type="pathway">
    <text evidence="1">Lipid metabolism; fatty acid biosynthesis.</text>
</comment>
<evidence type="ECO:0000256" key="4">
    <source>
        <dbReference type="ARBA" id="ARBA00022832"/>
    </source>
</evidence>
<protein>
    <recommendedName>
        <fullName evidence="2">Biotin carboxyl carrier protein of acetyl-CoA carboxylase</fullName>
    </recommendedName>
</protein>
<dbReference type="SUPFAM" id="SSF51230">
    <property type="entry name" value="Single hybrid motif"/>
    <property type="match status" value="1"/>
</dbReference>
<dbReference type="InterPro" id="IPR011053">
    <property type="entry name" value="Single_hybrid_motif"/>
</dbReference>
<evidence type="ECO:0000256" key="3">
    <source>
        <dbReference type="ARBA" id="ARBA00022516"/>
    </source>
</evidence>
<organism evidence="9">
    <name type="scientific">bioreactor metagenome</name>
    <dbReference type="NCBI Taxonomy" id="1076179"/>
    <lineage>
        <taxon>unclassified sequences</taxon>
        <taxon>metagenomes</taxon>
        <taxon>ecological metagenomes</taxon>
    </lineage>
</organism>
<dbReference type="EMBL" id="VSSQ01019153">
    <property type="protein sequence ID" value="MPM62976.1"/>
    <property type="molecule type" value="Genomic_DNA"/>
</dbReference>
<evidence type="ECO:0000313" key="9">
    <source>
        <dbReference type="EMBL" id="MPM62976.1"/>
    </source>
</evidence>